<dbReference type="PROSITE" id="PS50893">
    <property type="entry name" value="ABC_TRANSPORTER_2"/>
    <property type="match status" value="1"/>
</dbReference>
<evidence type="ECO:0000313" key="6">
    <source>
        <dbReference type="Proteomes" id="UP000824246"/>
    </source>
</evidence>
<dbReference type="Pfam" id="PF00005">
    <property type="entry name" value="ABC_tran"/>
    <property type="match status" value="1"/>
</dbReference>
<dbReference type="GO" id="GO:0016887">
    <property type="term" value="F:ATP hydrolysis activity"/>
    <property type="evidence" value="ECO:0007669"/>
    <property type="project" value="InterPro"/>
</dbReference>
<keyword evidence="2" id="KW-0547">Nucleotide-binding</keyword>
<dbReference type="InterPro" id="IPR051782">
    <property type="entry name" value="ABC_Transporter_VariousFunc"/>
</dbReference>
<feature type="domain" description="ABC transporter" evidence="4">
    <location>
        <begin position="2"/>
        <end position="227"/>
    </location>
</feature>
<dbReference type="Proteomes" id="UP000824246">
    <property type="component" value="Unassembled WGS sequence"/>
</dbReference>
<evidence type="ECO:0000256" key="1">
    <source>
        <dbReference type="ARBA" id="ARBA00022448"/>
    </source>
</evidence>
<dbReference type="EMBL" id="DXFB01000034">
    <property type="protein sequence ID" value="HIX44857.1"/>
    <property type="molecule type" value="Genomic_DNA"/>
</dbReference>
<dbReference type="AlphaFoldDB" id="A0A9D2ANW8"/>
<dbReference type="SUPFAM" id="SSF52540">
    <property type="entry name" value="P-loop containing nucleoside triphosphate hydrolases"/>
    <property type="match status" value="1"/>
</dbReference>
<organism evidence="5 6">
    <name type="scientific">Candidatus Barnesiella excrementipullorum</name>
    <dbReference type="NCBI Taxonomy" id="2838479"/>
    <lineage>
        <taxon>Bacteria</taxon>
        <taxon>Pseudomonadati</taxon>
        <taxon>Bacteroidota</taxon>
        <taxon>Bacteroidia</taxon>
        <taxon>Bacteroidales</taxon>
        <taxon>Barnesiellaceae</taxon>
        <taxon>Barnesiella</taxon>
    </lineage>
</organism>
<dbReference type="PANTHER" id="PTHR42939">
    <property type="entry name" value="ABC TRANSPORTER ATP-BINDING PROTEIN ALBC-RELATED"/>
    <property type="match status" value="1"/>
</dbReference>
<accession>A0A9D2ANW8</accession>
<evidence type="ECO:0000259" key="4">
    <source>
        <dbReference type="PROSITE" id="PS50893"/>
    </source>
</evidence>
<dbReference type="InterPro" id="IPR027417">
    <property type="entry name" value="P-loop_NTPase"/>
</dbReference>
<dbReference type="PANTHER" id="PTHR42939:SF1">
    <property type="entry name" value="ABC TRANSPORTER ATP-BINDING PROTEIN ALBC-RELATED"/>
    <property type="match status" value="1"/>
</dbReference>
<sequence length="277" mass="31616">MLKVEEMTFSYKRNEYLLNRLNFDITPGGVYGLLGKNGSGKSTLLYLMTGLMFPKIGHIYIDGVEPRKRLPDTLSQLYLLPEEYDVPATSVDEFVKRNAVFYPRFSREDFDRYMNIFDLEPVKNMQRVSMGQKKKYLVSFALATNTPLLFMDEPTNGMDIPSKSQFRKAIALGMNDERSIVISTHQVRDLESMIDRVLILHNHSMLLNESTLRIAERLEFVNTTDKEELDGCIYSAFTPAGFVGVRPNTTGVETPVDLEVLFNAIITNPETITNQFV</sequence>
<dbReference type="SMART" id="SM00382">
    <property type="entry name" value="AAA"/>
    <property type="match status" value="1"/>
</dbReference>
<evidence type="ECO:0000256" key="2">
    <source>
        <dbReference type="ARBA" id="ARBA00022741"/>
    </source>
</evidence>
<dbReference type="InterPro" id="IPR003439">
    <property type="entry name" value="ABC_transporter-like_ATP-bd"/>
</dbReference>
<evidence type="ECO:0000256" key="3">
    <source>
        <dbReference type="ARBA" id="ARBA00022840"/>
    </source>
</evidence>
<keyword evidence="1" id="KW-0813">Transport</keyword>
<dbReference type="GO" id="GO:0005524">
    <property type="term" value="F:ATP binding"/>
    <property type="evidence" value="ECO:0007669"/>
    <property type="project" value="UniProtKB-KW"/>
</dbReference>
<name>A0A9D2ANW8_9BACT</name>
<keyword evidence="3 5" id="KW-0067">ATP-binding</keyword>
<comment type="caution">
    <text evidence="5">The sequence shown here is derived from an EMBL/GenBank/DDBJ whole genome shotgun (WGS) entry which is preliminary data.</text>
</comment>
<gene>
    <name evidence="5" type="ORF">H9982_01415</name>
</gene>
<proteinExistence type="predicted"/>
<reference evidence="5" key="2">
    <citation type="submission" date="2021-04" db="EMBL/GenBank/DDBJ databases">
        <authorList>
            <person name="Gilroy R."/>
        </authorList>
    </citation>
    <scope>NUCLEOTIDE SEQUENCE</scope>
    <source>
        <strain evidence="5">ChiHjej12B11-16260</strain>
    </source>
</reference>
<dbReference type="CDD" id="cd03230">
    <property type="entry name" value="ABC_DR_subfamily_A"/>
    <property type="match status" value="1"/>
</dbReference>
<reference evidence="5" key="1">
    <citation type="journal article" date="2021" name="PeerJ">
        <title>Extensive microbial diversity within the chicken gut microbiome revealed by metagenomics and culture.</title>
        <authorList>
            <person name="Gilroy R."/>
            <person name="Ravi A."/>
            <person name="Getino M."/>
            <person name="Pursley I."/>
            <person name="Horton D.L."/>
            <person name="Alikhan N.F."/>
            <person name="Baker D."/>
            <person name="Gharbi K."/>
            <person name="Hall N."/>
            <person name="Watson M."/>
            <person name="Adriaenssens E.M."/>
            <person name="Foster-Nyarko E."/>
            <person name="Jarju S."/>
            <person name="Secka A."/>
            <person name="Antonio M."/>
            <person name="Oren A."/>
            <person name="Chaudhuri R.R."/>
            <person name="La Ragione R."/>
            <person name="Hildebrand F."/>
            <person name="Pallen M.J."/>
        </authorList>
    </citation>
    <scope>NUCLEOTIDE SEQUENCE</scope>
    <source>
        <strain evidence="5">ChiHjej12B11-16260</strain>
    </source>
</reference>
<dbReference type="Gene3D" id="3.40.50.300">
    <property type="entry name" value="P-loop containing nucleotide triphosphate hydrolases"/>
    <property type="match status" value="1"/>
</dbReference>
<protein>
    <submittedName>
        <fullName evidence="5">ABC transporter ATP-binding protein</fullName>
    </submittedName>
</protein>
<evidence type="ECO:0000313" key="5">
    <source>
        <dbReference type="EMBL" id="HIX44857.1"/>
    </source>
</evidence>
<dbReference type="InterPro" id="IPR003593">
    <property type="entry name" value="AAA+_ATPase"/>
</dbReference>